<organism evidence="2 3">
    <name type="scientific">Nonomuraea glycinis</name>
    <dbReference type="NCBI Taxonomy" id="2047744"/>
    <lineage>
        <taxon>Bacteria</taxon>
        <taxon>Bacillati</taxon>
        <taxon>Actinomycetota</taxon>
        <taxon>Actinomycetes</taxon>
        <taxon>Streptosporangiales</taxon>
        <taxon>Streptosporangiaceae</taxon>
        <taxon>Nonomuraea</taxon>
    </lineage>
</organism>
<evidence type="ECO:0000313" key="2">
    <source>
        <dbReference type="EMBL" id="GGP15555.1"/>
    </source>
</evidence>
<dbReference type="AlphaFoldDB" id="A0A918E8T4"/>
<reference evidence="2" key="2">
    <citation type="submission" date="2020-09" db="EMBL/GenBank/DDBJ databases">
        <authorList>
            <person name="Sun Q."/>
            <person name="Zhou Y."/>
        </authorList>
    </citation>
    <scope>NUCLEOTIDE SEQUENCE</scope>
    <source>
        <strain evidence="2">CGMCC 4.7430</strain>
    </source>
</reference>
<reference evidence="2" key="1">
    <citation type="journal article" date="2014" name="Int. J. Syst. Evol. Microbiol.">
        <title>Complete genome sequence of Corynebacterium casei LMG S-19264T (=DSM 44701T), isolated from a smear-ripened cheese.</title>
        <authorList>
            <consortium name="US DOE Joint Genome Institute (JGI-PGF)"/>
            <person name="Walter F."/>
            <person name="Albersmeier A."/>
            <person name="Kalinowski J."/>
            <person name="Ruckert C."/>
        </authorList>
    </citation>
    <scope>NUCLEOTIDE SEQUENCE</scope>
    <source>
        <strain evidence="2">CGMCC 4.7430</strain>
    </source>
</reference>
<comment type="caution">
    <text evidence="2">The sequence shown here is derived from an EMBL/GenBank/DDBJ whole genome shotgun (WGS) entry which is preliminary data.</text>
</comment>
<feature type="region of interest" description="Disordered" evidence="1">
    <location>
        <begin position="18"/>
        <end position="40"/>
    </location>
</feature>
<sequence length="77" mass="8618">MGVLQMENDRDFRRIVGKVPTRDKEGNDITGDNLSTGGLRRDDGTISGMAYDLKFPDDDDGTSTGYNYVQHYQRSGK</sequence>
<evidence type="ECO:0000256" key="1">
    <source>
        <dbReference type="SAM" id="MobiDB-lite"/>
    </source>
</evidence>
<protein>
    <submittedName>
        <fullName evidence="2">Uncharacterized protein</fullName>
    </submittedName>
</protein>
<gene>
    <name evidence="2" type="ORF">GCM10012278_75890</name>
</gene>
<name>A0A918E8T4_9ACTN</name>
<dbReference type="Proteomes" id="UP000660745">
    <property type="component" value="Unassembled WGS sequence"/>
</dbReference>
<accession>A0A918E8T4</accession>
<keyword evidence="3" id="KW-1185">Reference proteome</keyword>
<evidence type="ECO:0000313" key="3">
    <source>
        <dbReference type="Proteomes" id="UP000660745"/>
    </source>
</evidence>
<proteinExistence type="predicted"/>
<dbReference type="RefSeq" id="WP_189143572.1">
    <property type="nucleotide sequence ID" value="NZ_BMNK01000018.1"/>
</dbReference>
<feature type="compositionally biased region" description="Basic and acidic residues" evidence="1">
    <location>
        <begin position="18"/>
        <end position="27"/>
    </location>
</feature>
<dbReference type="EMBL" id="BMNK01000018">
    <property type="protein sequence ID" value="GGP15555.1"/>
    <property type="molecule type" value="Genomic_DNA"/>
</dbReference>